<proteinExistence type="predicted"/>
<organism evidence="1 2">
    <name type="scientific">Chryseobacterium nematophagum</name>
    <dbReference type="NCBI Taxonomy" id="2305228"/>
    <lineage>
        <taxon>Bacteria</taxon>
        <taxon>Pseudomonadati</taxon>
        <taxon>Bacteroidota</taxon>
        <taxon>Flavobacteriia</taxon>
        <taxon>Flavobacteriales</taxon>
        <taxon>Weeksellaceae</taxon>
        <taxon>Chryseobacterium group</taxon>
        <taxon>Chryseobacterium</taxon>
    </lineage>
</organism>
<evidence type="ECO:0000313" key="2">
    <source>
        <dbReference type="Proteomes" id="UP000267524"/>
    </source>
</evidence>
<reference evidence="1 2" key="1">
    <citation type="submission" date="2018-08" db="EMBL/GenBank/DDBJ databases">
        <title>Chryseobacterium nematophagum: a novel matrix digesting pathogen of nematodes.</title>
        <authorList>
            <person name="Page A."/>
            <person name="Roberts M."/>
            <person name="Felix M.-A."/>
            <person name="Weir W."/>
        </authorList>
    </citation>
    <scope>NUCLEOTIDE SEQUENCE [LARGE SCALE GENOMIC DNA]</scope>
    <source>
        <strain evidence="1 2">JUb275</strain>
    </source>
</reference>
<dbReference type="RefSeq" id="WP_122547095.1">
    <property type="nucleotide sequence ID" value="NZ_QWIV01000013.1"/>
</dbReference>
<comment type="caution">
    <text evidence="1">The sequence shown here is derived from an EMBL/GenBank/DDBJ whole genome shotgun (WGS) entry which is preliminary data.</text>
</comment>
<dbReference type="Proteomes" id="UP000267524">
    <property type="component" value="Unassembled WGS sequence"/>
</dbReference>
<protein>
    <submittedName>
        <fullName evidence="1">Uncharacterized protein</fullName>
    </submittedName>
</protein>
<evidence type="ECO:0000313" key="1">
    <source>
        <dbReference type="EMBL" id="RMZ59971.1"/>
    </source>
</evidence>
<keyword evidence="2" id="KW-1185">Reference proteome</keyword>
<gene>
    <name evidence="1" type="ORF">D1632_10255</name>
</gene>
<sequence>MNEANIECKDLFLNADSGVDSKKFRDIPEKKGIIGKIKENPCNGDTKHEKYFDTDLYKRRYKIKKANAWLIVSKLYE</sequence>
<name>A0A3M7LB24_9FLAO</name>
<dbReference type="AlphaFoldDB" id="A0A3M7LB24"/>
<dbReference type="EMBL" id="QWIV01000013">
    <property type="protein sequence ID" value="RMZ59971.1"/>
    <property type="molecule type" value="Genomic_DNA"/>
</dbReference>
<accession>A0A3M7LB24</accession>